<sequence length="130" mass="14657">MPTTIDVSSVDQWVNENVLEKDAWTDADRPDIAVKQATRNLQRWYPETELSIEVVAYQAIWELQGIDPALKYQKHNVKTVTDNGESISYKDGERPVVAPFVRELLGPTADEIAQQEAEDAAQRQYGGVLL</sequence>
<evidence type="ECO:0000313" key="2">
    <source>
        <dbReference type="Proteomes" id="UP000284219"/>
    </source>
</evidence>
<proteinExistence type="predicted"/>
<dbReference type="EMBL" id="MCHY01000013">
    <property type="protein sequence ID" value="RKD20966.1"/>
    <property type="molecule type" value="Genomic_DNA"/>
</dbReference>
<dbReference type="OrthoDB" id="2607375at2"/>
<comment type="caution">
    <text evidence="1">The sequence shown here is derived from an EMBL/GenBank/DDBJ whole genome shotgun (WGS) entry which is preliminary data.</text>
</comment>
<organism evidence="1 2">
    <name type="scientific">Ammoniphilus oxalaticus</name>
    <dbReference type="NCBI Taxonomy" id="66863"/>
    <lineage>
        <taxon>Bacteria</taxon>
        <taxon>Bacillati</taxon>
        <taxon>Bacillota</taxon>
        <taxon>Bacilli</taxon>
        <taxon>Bacillales</taxon>
        <taxon>Paenibacillaceae</taxon>
        <taxon>Aneurinibacillus group</taxon>
        <taxon>Ammoniphilus</taxon>
    </lineage>
</organism>
<name>A0A419SCZ9_9BACL</name>
<reference evidence="1 2" key="1">
    <citation type="submission" date="2016-08" db="EMBL/GenBank/DDBJ databases">
        <title>Novel Firmicute Genomes.</title>
        <authorList>
            <person name="Poppleton D.I."/>
            <person name="Gribaldo S."/>
        </authorList>
    </citation>
    <scope>NUCLEOTIDE SEQUENCE [LARGE SCALE GENOMIC DNA]</scope>
    <source>
        <strain evidence="1 2">RAOx-1</strain>
    </source>
</reference>
<dbReference type="Proteomes" id="UP000284219">
    <property type="component" value="Unassembled WGS sequence"/>
</dbReference>
<gene>
    <name evidence="1" type="ORF">BEP19_14870</name>
</gene>
<dbReference type="RefSeq" id="WP_120191031.1">
    <property type="nucleotide sequence ID" value="NZ_MCHY01000013.1"/>
</dbReference>
<protein>
    <submittedName>
        <fullName evidence="1">Uncharacterized protein</fullName>
    </submittedName>
</protein>
<keyword evidence="2" id="KW-1185">Reference proteome</keyword>
<evidence type="ECO:0000313" key="1">
    <source>
        <dbReference type="EMBL" id="RKD20966.1"/>
    </source>
</evidence>
<dbReference type="AlphaFoldDB" id="A0A419SCZ9"/>
<accession>A0A419SCZ9</accession>